<reference evidence="3" key="1">
    <citation type="submission" date="2018-05" db="EMBL/GenBank/DDBJ databases">
        <title>Luteimonas pekinense sp. nov., isolated from human Meibomian gland secretions, Beijing, China.</title>
        <authorList>
            <person name="Wen T."/>
            <person name="Bai H."/>
            <person name="Lv H."/>
        </authorList>
    </citation>
    <scope>NUCLEOTIDE SEQUENCE [LARGE SCALE GENOMIC DNA]</scope>
    <source>
        <strain evidence="3">83-4</strain>
    </source>
</reference>
<gene>
    <name evidence="2" type="ORF">DCD74_06885</name>
</gene>
<evidence type="ECO:0000313" key="3">
    <source>
        <dbReference type="Proteomes" id="UP000251842"/>
    </source>
</evidence>
<protein>
    <recommendedName>
        <fullName evidence="1">GmrSD restriction endonucleases N-terminal domain-containing protein</fullName>
    </recommendedName>
</protein>
<name>A0A344J5Y9_9GAMM</name>
<dbReference type="Proteomes" id="UP000251842">
    <property type="component" value="Chromosome"/>
</dbReference>
<proteinExistence type="predicted"/>
<dbReference type="PANTHER" id="PTHR39639">
    <property type="entry name" value="CHROMOSOME 16, WHOLE GENOME SHOTGUN SEQUENCE"/>
    <property type="match status" value="1"/>
</dbReference>
<evidence type="ECO:0000259" key="1">
    <source>
        <dbReference type="Pfam" id="PF03235"/>
    </source>
</evidence>
<dbReference type="EMBL" id="CP029556">
    <property type="protein sequence ID" value="AXA84449.1"/>
    <property type="molecule type" value="Genomic_DNA"/>
</dbReference>
<accession>A0A344J5Y9</accession>
<dbReference type="RefSeq" id="WP_112926662.1">
    <property type="nucleotide sequence ID" value="NZ_CP029556.1"/>
</dbReference>
<dbReference type="KEGG" id="lue:DCD74_06885"/>
<dbReference type="InterPro" id="IPR004919">
    <property type="entry name" value="GmrSD_N"/>
</dbReference>
<dbReference type="Pfam" id="PF03235">
    <property type="entry name" value="GmrSD_N"/>
    <property type="match status" value="1"/>
</dbReference>
<dbReference type="PANTHER" id="PTHR39639:SF1">
    <property type="entry name" value="DUF262 DOMAIN-CONTAINING PROTEIN"/>
    <property type="match status" value="1"/>
</dbReference>
<dbReference type="AlphaFoldDB" id="A0A344J5Y9"/>
<organism evidence="2 3">
    <name type="scientific">Solilutibacter oculi</name>
    <dbReference type="NCBI Taxonomy" id="2698682"/>
    <lineage>
        <taxon>Bacteria</taxon>
        <taxon>Pseudomonadati</taxon>
        <taxon>Pseudomonadota</taxon>
        <taxon>Gammaproteobacteria</taxon>
        <taxon>Lysobacterales</taxon>
        <taxon>Lysobacteraceae</taxon>
        <taxon>Solilutibacter</taxon>
    </lineage>
</organism>
<dbReference type="OrthoDB" id="6027395at2"/>
<sequence length="633" mass="70199">MTDRIEHEDDDLDQEDPRTTLWEGIANAIATLSDATDTPTGVRAASSSIHIDDIDMTSDSWMPQLAQVQDWLNLGVSQRLPDAGRDAFLAGLISGLELDSSEAIDNSVSPSQLTPLALERLSQRIEFAVRLQKAFTEEMESDGVTRASATSNWANAWEESDPGSHQLSTEPVTATADVVSINELTTSDLNLTPSYQRGDVWSTNDRQALIESVLRGIPLPSIILREVGPSDPQEVVDGKQRLTALLRFVGSHPAALEKVHAADTRHAGHDLLKHFKEDYPRFKRAWKTLEGESLTAALENVYYFPFKLRNNDTGGLKGLALEDLQGKYYTQILKNVIKVAGAEMTVEKLFTKTTAYKVPVIRYTQADPRQIHDVFKLYNKQGVHLNAEEIRNAAFHEIELTAAILTAAGDADPRVDAADIAPSLAQVPNFKTIAESLSGYGIGRARYRRTKILSWILSVLLLDTRGQKVKSTARHIDEFMTRVLDDIQDPLRSRQVLTDLFDWLTKAFDLHARHPEIWSEKFMDGGRGAKWQELQLVGSMVGLAFALAASPDDVEDRIAQNADDILSATSSDAWKRIDKAQTKTQWDYIARIAKGVLTLLDLDPGHASEAVRDRFGSSGYESLEGTILLEGDR</sequence>
<evidence type="ECO:0000313" key="2">
    <source>
        <dbReference type="EMBL" id="AXA84449.1"/>
    </source>
</evidence>
<feature type="domain" description="GmrSD restriction endonucleases N-terminal" evidence="1">
    <location>
        <begin position="190"/>
        <end position="395"/>
    </location>
</feature>
<keyword evidence="3" id="KW-1185">Reference proteome</keyword>